<keyword evidence="7" id="KW-0735">Signal-anchor</keyword>
<evidence type="ECO:0000256" key="3">
    <source>
        <dbReference type="ARBA" id="ARBA00007737"/>
    </source>
</evidence>
<dbReference type="GO" id="GO:0016757">
    <property type="term" value="F:glycosyltransferase activity"/>
    <property type="evidence" value="ECO:0007669"/>
    <property type="project" value="UniProtKB-KW"/>
</dbReference>
<protein>
    <recommendedName>
        <fullName evidence="13">O-fucosyltransferase family protein</fullName>
    </recommendedName>
</protein>
<accession>A0AA41VDA5</accession>
<dbReference type="PANTHER" id="PTHR31741">
    <property type="entry name" value="OS02G0726500 PROTEIN-RELATED"/>
    <property type="match status" value="1"/>
</dbReference>
<organism evidence="14 15">
    <name type="scientific">Papaver nudicaule</name>
    <name type="common">Iceland poppy</name>
    <dbReference type="NCBI Taxonomy" id="74823"/>
    <lineage>
        <taxon>Eukaryota</taxon>
        <taxon>Viridiplantae</taxon>
        <taxon>Streptophyta</taxon>
        <taxon>Embryophyta</taxon>
        <taxon>Tracheophyta</taxon>
        <taxon>Spermatophyta</taxon>
        <taxon>Magnoliopsida</taxon>
        <taxon>Ranunculales</taxon>
        <taxon>Papaveraceae</taxon>
        <taxon>Papaveroideae</taxon>
        <taxon>Papaver</taxon>
    </lineage>
</organism>
<evidence type="ECO:0000256" key="9">
    <source>
        <dbReference type="ARBA" id="ARBA00023136"/>
    </source>
</evidence>
<evidence type="ECO:0000256" key="4">
    <source>
        <dbReference type="ARBA" id="ARBA00022676"/>
    </source>
</evidence>
<evidence type="ECO:0000256" key="6">
    <source>
        <dbReference type="ARBA" id="ARBA00022692"/>
    </source>
</evidence>
<dbReference type="InterPro" id="IPR019378">
    <property type="entry name" value="GDP-Fuc_O-FucTrfase"/>
</dbReference>
<evidence type="ECO:0000256" key="11">
    <source>
        <dbReference type="ARBA" id="ARBA00023253"/>
    </source>
</evidence>
<keyword evidence="11" id="KW-0294">Fucose metabolism</keyword>
<keyword evidence="6" id="KW-0812">Transmembrane</keyword>
<evidence type="ECO:0000313" key="14">
    <source>
        <dbReference type="EMBL" id="MCL7039123.1"/>
    </source>
</evidence>
<comment type="pathway">
    <text evidence="2">Glycan metabolism.</text>
</comment>
<sequence length="89" mass="9873">MTKGMLAQGELSPFMNMSSALAAIDYIVSLSSDVLLASHGGNMGSAMQGHRAYAGHRKYVKPNKRKMIPYFDQETTKFNSHEEFSGIMR</sequence>
<dbReference type="GO" id="GO:0006004">
    <property type="term" value="P:fucose metabolic process"/>
    <property type="evidence" value="ECO:0007669"/>
    <property type="project" value="UniProtKB-KW"/>
</dbReference>
<evidence type="ECO:0000256" key="10">
    <source>
        <dbReference type="ARBA" id="ARBA00023180"/>
    </source>
</evidence>
<keyword evidence="4" id="KW-0328">Glycosyltransferase</keyword>
<dbReference type="GO" id="GO:0005737">
    <property type="term" value="C:cytoplasm"/>
    <property type="evidence" value="ECO:0007669"/>
    <property type="project" value="TreeGrafter"/>
</dbReference>
<name>A0AA41VDA5_PAPNU</name>
<comment type="similarity">
    <text evidence="3">Belongs to the glycosyltransferase GT106 family.</text>
</comment>
<keyword evidence="8" id="KW-1133">Transmembrane helix</keyword>
<keyword evidence="5" id="KW-0808">Transferase</keyword>
<dbReference type="PANTHER" id="PTHR31741:SF63">
    <property type="entry name" value="O-FUCOSYLTRANSFERASE 37"/>
    <property type="match status" value="1"/>
</dbReference>
<evidence type="ECO:0000256" key="12">
    <source>
        <dbReference type="ARBA" id="ARBA00023277"/>
    </source>
</evidence>
<keyword evidence="12" id="KW-0119">Carbohydrate metabolism</keyword>
<comment type="subcellular location">
    <subcellularLocation>
        <location evidence="1">Membrane</location>
        <topology evidence="1">Single-pass type II membrane protein</topology>
    </subcellularLocation>
</comment>
<dbReference type="Pfam" id="PF10250">
    <property type="entry name" value="O-FucT"/>
    <property type="match status" value="1"/>
</dbReference>
<keyword evidence="15" id="KW-1185">Reference proteome</keyword>
<keyword evidence="9" id="KW-0472">Membrane</keyword>
<dbReference type="AlphaFoldDB" id="A0AA41VDA5"/>
<evidence type="ECO:0000313" key="15">
    <source>
        <dbReference type="Proteomes" id="UP001177140"/>
    </source>
</evidence>
<comment type="caution">
    <text evidence="14">The sequence shown here is derived from an EMBL/GenBank/DDBJ whole genome shotgun (WGS) entry which is preliminary data.</text>
</comment>
<keyword evidence="10" id="KW-0325">Glycoprotein</keyword>
<evidence type="ECO:0000256" key="7">
    <source>
        <dbReference type="ARBA" id="ARBA00022968"/>
    </source>
</evidence>
<evidence type="ECO:0000256" key="2">
    <source>
        <dbReference type="ARBA" id="ARBA00004881"/>
    </source>
</evidence>
<reference evidence="14" key="1">
    <citation type="submission" date="2022-03" db="EMBL/GenBank/DDBJ databases">
        <title>A functionally conserved STORR gene fusion in Papaver species that diverged 16.8 million years ago.</title>
        <authorList>
            <person name="Catania T."/>
        </authorList>
    </citation>
    <scope>NUCLEOTIDE SEQUENCE</scope>
    <source>
        <strain evidence="14">S-191538</strain>
    </source>
</reference>
<evidence type="ECO:0000256" key="8">
    <source>
        <dbReference type="ARBA" id="ARBA00022989"/>
    </source>
</evidence>
<gene>
    <name evidence="14" type="ORF">MKW94_009135</name>
</gene>
<evidence type="ECO:0000256" key="1">
    <source>
        <dbReference type="ARBA" id="ARBA00004606"/>
    </source>
</evidence>
<evidence type="ECO:0000256" key="5">
    <source>
        <dbReference type="ARBA" id="ARBA00022679"/>
    </source>
</evidence>
<dbReference type="Proteomes" id="UP001177140">
    <property type="component" value="Unassembled WGS sequence"/>
</dbReference>
<dbReference type="EMBL" id="JAJJMA010197975">
    <property type="protein sequence ID" value="MCL7039123.1"/>
    <property type="molecule type" value="Genomic_DNA"/>
</dbReference>
<evidence type="ECO:0000256" key="13">
    <source>
        <dbReference type="ARBA" id="ARBA00030350"/>
    </source>
</evidence>
<dbReference type="GO" id="GO:0016020">
    <property type="term" value="C:membrane"/>
    <property type="evidence" value="ECO:0007669"/>
    <property type="project" value="UniProtKB-SubCell"/>
</dbReference>
<proteinExistence type="inferred from homology"/>